<feature type="transmembrane region" description="Helical" evidence="8">
    <location>
        <begin position="130"/>
        <end position="148"/>
    </location>
</feature>
<evidence type="ECO:0000256" key="5">
    <source>
        <dbReference type="ARBA" id="ARBA00022989"/>
    </source>
</evidence>
<feature type="transmembrane region" description="Helical" evidence="8">
    <location>
        <begin position="91"/>
        <end position="110"/>
    </location>
</feature>
<feature type="transmembrane region" description="Helical" evidence="8">
    <location>
        <begin position="250"/>
        <end position="274"/>
    </location>
</feature>
<keyword evidence="5 8" id="KW-1133">Transmembrane helix</keyword>
<dbReference type="Proteomes" id="UP001210211">
    <property type="component" value="Unassembled WGS sequence"/>
</dbReference>
<dbReference type="PANTHER" id="PTHR11730:SF121">
    <property type="entry name" value="AMMONIUM TRANSPORTER 1 MEMBER 1"/>
    <property type="match status" value="1"/>
</dbReference>
<comment type="subcellular location">
    <subcellularLocation>
        <location evidence="1">Membrane</location>
        <topology evidence="1">Multi-pass membrane protein</topology>
    </subcellularLocation>
</comment>
<feature type="transmembrane region" description="Helical" evidence="8">
    <location>
        <begin position="47"/>
        <end position="71"/>
    </location>
</feature>
<sequence>MSTCASELAIMLSGAGNATGAADLLCGRLDYVSNGIIDTSNAVNSTYLLFSAYLVFAMQLGFAMLCAGSVRAKNTVNILLLNVLDACTGSLFYYLFGFAFAFGTPSNAFIGKQFFGLKKLPQTGFDYPFFLFHVPYWIVYPIVSHWFWSADGWANAGRNTSEWLLFKSGVIDFAGSGVVHMVGGVAGLWGALIEGPRRGRFEPNRVDIRGHDASLVVLGTFLLWFGWYGFNPGSFTVIDKKYGPSGSINGQWSAVGHTAVMTTLAGSVAGLTTLFAKYMKTGQWKAMDVCNGILGGFAAITSGCSVVDPWASVICGFVSALVLIGGNMLAEKVKFDDPLEATQLHAGCGAWGILFTALFAREKYVNEVYPGREGRPYGLFMGGGGRLLAAHVVVIIAIFGWVSLTMAPLFFVLNKFGLLRTPQEHENAGMDLTYHGGSAYQFIEPAAVGAAVGAPV</sequence>
<name>A0AAD5ZEE8_9POAL</name>
<dbReference type="InterPro" id="IPR024041">
    <property type="entry name" value="NH4_transpt_AmtB-like_dom"/>
</dbReference>
<evidence type="ECO:0000256" key="2">
    <source>
        <dbReference type="ARBA" id="ARBA00005887"/>
    </source>
</evidence>
<evidence type="ECO:0000313" key="11">
    <source>
        <dbReference type="Proteomes" id="UP001210211"/>
    </source>
</evidence>
<keyword evidence="7" id="KW-0924">Ammonia transport</keyword>
<feature type="transmembrane region" description="Helical" evidence="8">
    <location>
        <begin position="168"/>
        <end position="192"/>
    </location>
</feature>
<feature type="transmembrane region" description="Helical" evidence="8">
    <location>
        <begin position="388"/>
        <end position="413"/>
    </location>
</feature>
<evidence type="ECO:0000313" key="10">
    <source>
        <dbReference type="EMBL" id="KAJ3696348.1"/>
    </source>
</evidence>
<comment type="similarity">
    <text evidence="2">Belongs to the ammonia transporter channel (TC 1.A.11.2) family.</text>
</comment>
<dbReference type="GO" id="GO:0008519">
    <property type="term" value="F:ammonium channel activity"/>
    <property type="evidence" value="ECO:0007669"/>
    <property type="project" value="InterPro"/>
</dbReference>
<proteinExistence type="inferred from homology"/>
<accession>A0AAD5ZEE8</accession>
<evidence type="ECO:0000256" key="6">
    <source>
        <dbReference type="ARBA" id="ARBA00023136"/>
    </source>
</evidence>
<evidence type="ECO:0000259" key="9">
    <source>
        <dbReference type="Pfam" id="PF00909"/>
    </source>
</evidence>
<evidence type="ECO:0000256" key="7">
    <source>
        <dbReference type="ARBA" id="ARBA00023177"/>
    </source>
</evidence>
<dbReference type="PANTHER" id="PTHR11730">
    <property type="entry name" value="AMMONIUM TRANSPORTER"/>
    <property type="match status" value="1"/>
</dbReference>
<dbReference type="EMBL" id="JAMRDG010000001">
    <property type="protein sequence ID" value="KAJ3696348.1"/>
    <property type="molecule type" value="Genomic_DNA"/>
</dbReference>
<dbReference type="SUPFAM" id="SSF111352">
    <property type="entry name" value="Ammonium transporter"/>
    <property type="match status" value="1"/>
</dbReference>
<dbReference type="Pfam" id="PF00909">
    <property type="entry name" value="Ammonium_transp"/>
    <property type="match status" value="2"/>
</dbReference>
<protein>
    <recommendedName>
        <fullName evidence="9">Ammonium transporter AmtB-like domain-containing protein</fullName>
    </recommendedName>
</protein>
<keyword evidence="3" id="KW-0813">Transport</keyword>
<keyword evidence="6 8" id="KW-0472">Membrane</keyword>
<feature type="transmembrane region" description="Helical" evidence="8">
    <location>
        <begin position="213"/>
        <end position="230"/>
    </location>
</feature>
<dbReference type="InterPro" id="IPR029020">
    <property type="entry name" value="Ammonium/urea_transptr"/>
</dbReference>
<dbReference type="InterPro" id="IPR018047">
    <property type="entry name" value="Ammonium_transpt_CS"/>
</dbReference>
<dbReference type="AlphaFoldDB" id="A0AAD5ZEE8"/>
<dbReference type="Gene3D" id="1.10.3430.10">
    <property type="entry name" value="Ammonium transporter AmtB like domains"/>
    <property type="match status" value="2"/>
</dbReference>
<keyword evidence="11" id="KW-1185">Reference proteome</keyword>
<dbReference type="GO" id="GO:0005886">
    <property type="term" value="C:plasma membrane"/>
    <property type="evidence" value="ECO:0007669"/>
    <property type="project" value="TreeGrafter"/>
</dbReference>
<evidence type="ECO:0000256" key="4">
    <source>
        <dbReference type="ARBA" id="ARBA00022692"/>
    </source>
</evidence>
<dbReference type="PROSITE" id="PS01219">
    <property type="entry name" value="AMMONIUM_TRANSP"/>
    <property type="match status" value="1"/>
</dbReference>
<organism evidence="10 11">
    <name type="scientific">Rhynchospora tenuis</name>
    <dbReference type="NCBI Taxonomy" id="198213"/>
    <lineage>
        <taxon>Eukaryota</taxon>
        <taxon>Viridiplantae</taxon>
        <taxon>Streptophyta</taxon>
        <taxon>Embryophyta</taxon>
        <taxon>Tracheophyta</taxon>
        <taxon>Spermatophyta</taxon>
        <taxon>Magnoliopsida</taxon>
        <taxon>Liliopsida</taxon>
        <taxon>Poales</taxon>
        <taxon>Cyperaceae</taxon>
        <taxon>Cyperoideae</taxon>
        <taxon>Rhynchosporeae</taxon>
        <taxon>Rhynchospora</taxon>
    </lineage>
</organism>
<feature type="domain" description="Ammonium transporter AmtB-like" evidence="9">
    <location>
        <begin position="47"/>
        <end position="133"/>
    </location>
</feature>
<feature type="domain" description="Ammonium transporter AmtB-like" evidence="9">
    <location>
        <begin position="138"/>
        <end position="440"/>
    </location>
</feature>
<gene>
    <name evidence="10" type="ORF">LUZ61_000053</name>
</gene>
<reference evidence="10 11" key="1">
    <citation type="journal article" date="2022" name="Cell">
        <title>Repeat-based holocentromeres influence genome architecture and karyotype evolution.</title>
        <authorList>
            <person name="Hofstatter P.G."/>
            <person name="Thangavel G."/>
            <person name="Lux T."/>
            <person name="Neumann P."/>
            <person name="Vondrak T."/>
            <person name="Novak P."/>
            <person name="Zhang M."/>
            <person name="Costa L."/>
            <person name="Castellani M."/>
            <person name="Scott A."/>
            <person name="Toegelov H."/>
            <person name="Fuchs J."/>
            <person name="Mata-Sucre Y."/>
            <person name="Dias Y."/>
            <person name="Vanzela A.L.L."/>
            <person name="Huettel B."/>
            <person name="Almeida C.C.S."/>
            <person name="Simkova H."/>
            <person name="Souza G."/>
            <person name="Pedrosa-Harand A."/>
            <person name="Macas J."/>
            <person name="Mayer K.F.X."/>
            <person name="Houben A."/>
            <person name="Marques A."/>
        </authorList>
    </citation>
    <scope>NUCLEOTIDE SEQUENCE [LARGE SCALE GENOMIC DNA]</scope>
    <source>
        <strain evidence="10">RhyTen1mFocal</strain>
    </source>
</reference>
<feature type="transmembrane region" description="Helical" evidence="8">
    <location>
        <begin position="286"/>
        <end position="303"/>
    </location>
</feature>
<evidence type="ECO:0000256" key="8">
    <source>
        <dbReference type="SAM" id="Phobius"/>
    </source>
</evidence>
<evidence type="ECO:0000256" key="1">
    <source>
        <dbReference type="ARBA" id="ARBA00004141"/>
    </source>
</evidence>
<keyword evidence="4 8" id="KW-0812">Transmembrane</keyword>
<comment type="caution">
    <text evidence="10">The sequence shown here is derived from an EMBL/GenBank/DDBJ whole genome shotgun (WGS) entry which is preliminary data.</text>
</comment>
<evidence type="ECO:0000256" key="3">
    <source>
        <dbReference type="ARBA" id="ARBA00022448"/>
    </source>
</evidence>
<dbReference type="GO" id="GO:0097272">
    <property type="term" value="P:ammonium homeostasis"/>
    <property type="evidence" value="ECO:0007669"/>
    <property type="project" value="TreeGrafter"/>
</dbReference>